<dbReference type="AlphaFoldDB" id="A0AAE0A1B6"/>
<organism evidence="1 2">
    <name type="scientific">Dipteronia sinensis</name>
    <dbReference type="NCBI Taxonomy" id="43782"/>
    <lineage>
        <taxon>Eukaryota</taxon>
        <taxon>Viridiplantae</taxon>
        <taxon>Streptophyta</taxon>
        <taxon>Embryophyta</taxon>
        <taxon>Tracheophyta</taxon>
        <taxon>Spermatophyta</taxon>
        <taxon>Magnoliopsida</taxon>
        <taxon>eudicotyledons</taxon>
        <taxon>Gunneridae</taxon>
        <taxon>Pentapetalae</taxon>
        <taxon>rosids</taxon>
        <taxon>malvids</taxon>
        <taxon>Sapindales</taxon>
        <taxon>Sapindaceae</taxon>
        <taxon>Hippocastanoideae</taxon>
        <taxon>Acereae</taxon>
        <taxon>Dipteronia</taxon>
    </lineage>
</organism>
<reference evidence="1" key="1">
    <citation type="journal article" date="2023" name="Plant J.">
        <title>Genome sequences and population genomics provide insights into the demographic history, inbreeding, and mutation load of two 'living fossil' tree species of Dipteronia.</title>
        <authorList>
            <person name="Feng Y."/>
            <person name="Comes H.P."/>
            <person name="Chen J."/>
            <person name="Zhu S."/>
            <person name="Lu R."/>
            <person name="Zhang X."/>
            <person name="Li P."/>
            <person name="Qiu J."/>
            <person name="Olsen K.M."/>
            <person name="Qiu Y."/>
        </authorList>
    </citation>
    <scope>NUCLEOTIDE SEQUENCE</scope>
    <source>
        <strain evidence="1">NBL</strain>
    </source>
</reference>
<sequence length="163" mass="18764">MLGVRCCRGSPLISHLFFTDDSILFSKAFCGISHHIRKLLGIYGRRSGQQVNLQKSCITFCPNVAMDVRRDIQQIFEIKDHNTHDKYLGLPSFVVRNKRRIFNDIKELVWKKVRGWKGNLFSFDGKEVLIKAVAQAIPSYSMSLFQLSVSLCNELFAMASKFW</sequence>
<evidence type="ECO:0000313" key="1">
    <source>
        <dbReference type="EMBL" id="KAK3198111.1"/>
    </source>
</evidence>
<name>A0AAE0A1B6_9ROSI</name>
<gene>
    <name evidence="1" type="ORF">Dsin_021526</name>
</gene>
<evidence type="ECO:0000313" key="2">
    <source>
        <dbReference type="Proteomes" id="UP001281410"/>
    </source>
</evidence>
<proteinExistence type="predicted"/>
<protein>
    <recommendedName>
        <fullName evidence="3">Reverse transcriptase</fullName>
    </recommendedName>
</protein>
<dbReference type="EMBL" id="JANJYJ010000007">
    <property type="protein sequence ID" value="KAK3198111.1"/>
    <property type="molecule type" value="Genomic_DNA"/>
</dbReference>
<dbReference type="PANTHER" id="PTHR33116">
    <property type="entry name" value="REVERSE TRANSCRIPTASE ZINC-BINDING DOMAIN-CONTAINING PROTEIN-RELATED-RELATED"/>
    <property type="match status" value="1"/>
</dbReference>
<evidence type="ECO:0008006" key="3">
    <source>
        <dbReference type="Google" id="ProtNLM"/>
    </source>
</evidence>
<dbReference type="PANTHER" id="PTHR33116:SF86">
    <property type="entry name" value="REVERSE TRANSCRIPTASE DOMAIN-CONTAINING PROTEIN"/>
    <property type="match status" value="1"/>
</dbReference>
<dbReference type="Proteomes" id="UP001281410">
    <property type="component" value="Unassembled WGS sequence"/>
</dbReference>
<comment type="caution">
    <text evidence="1">The sequence shown here is derived from an EMBL/GenBank/DDBJ whole genome shotgun (WGS) entry which is preliminary data.</text>
</comment>
<accession>A0AAE0A1B6</accession>
<keyword evidence="2" id="KW-1185">Reference proteome</keyword>